<dbReference type="EMBL" id="BBMZ01000008">
    <property type="protein sequence ID" value="GAL57777.1"/>
    <property type="molecule type" value="Genomic_DNA"/>
</dbReference>
<reference evidence="1 2" key="1">
    <citation type="submission" date="2014-09" db="EMBL/GenBank/DDBJ databases">
        <title>Whole genome shotgun sequence of Escherichia vulneris NBRC 102420.</title>
        <authorList>
            <person name="Yoshida Y."/>
            <person name="Hosoyama A."/>
            <person name="Tsuchikane K."/>
            <person name="Ohji S."/>
            <person name="Ichikawa N."/>
            <person name="Kimura A."/>
            <person name="Yamazoe A."/>
            <person name="Ezaki T."/>
            <person name="Fujita N."/>
        </authorList>
    </citation>
    <scope>NUCLEOTIDE SEQUENCE [LARGE SCALE GENOMIC DNA]</scope>
    <source>
        <strain evidence="1 2">NBRC 102420</strain>
    </source>
</reference>
<organism evidence="1 2">
    <name type="scientific">Pseudescherichia vulneris NBRC 102420</name>
    <dbReference type="NCBI Taxonomy" id="1115515"/>
    <lineage>
        <taxon>Bacteria</taxon>
        <taxon>Pseudomonadati</taxon>
        <taxon>Pseudomonadota</taxon>
        <taxon>Gammaproteobacteria</taxon>
        <taxon>Enterobacterales</taxon>
        <taxon>Enterobacteriaceae</taxon>
        <taxon>Pseudescherichia</taxon>
    </lineage>
</organism>
<comment type="caution">
    <text evidence="1">The sequence shown here is derived from an EMBL/GenBank/DDBJ whole genome shotgun (WGS) entry which is preliminary data.</text>
</comment>
<protein>
    <recommendedName>
        <fullName evidence="3">DUF3289 family protein</fullName>
    </recommendedName>
</protein>
<proteinExistence type="predicted"/>
<accession>A0A090VRM2</accession>
<keyword evidence="2" id="KW-1185">Reference proteome</keyword>
<evidence type="ECO:0000313" key="1">
    <source>
        <dbReference type="EMBL" id="GAL57777.1"/>
    </source>
</evidence>
<sequence length="288" mass="33588">MDDRVVDTPVAPQVQHFPCVVYETQKKMDDYQAPDMRYGDLSAHRLMTSYGLNDVSTLVDPYTLQQLPRNNFHVPLYQPLPKRVTLSRDECIRRMFNEMRSLSHMPFSLYGPYRYVINEMIDHLQNGHGQVFRSPLLNQAIKEQITQDGSENNTLKMIEKVLDNTIIKQKKTVPSSLKSHVKKSISGGRLPKFDRLEDRANGLGITVHDTWATCITITSVVFSATCWKASVHYRIQDHFGLDDDDILNWEFRQWRFFRLWFVLQRYNAMAHRPFITEMETTMEIAGAL</sequence>
<gene>
    <name evidence="1" type="ORF">EV102420_08_02400</name>
</gene>
<dbReference type="AlphaFoldDB" id="A0A090VRM2"/>
<dbReference type="RefSeq" id="WP_042390370.1">
    <property type="nucleotide sequence ID" value="NZ_BBMZ01000008.1"/>
</dbReference>
<dbReference type="Proteomes" id="UP000029462">
    <property type="component" value="Unassembled WGS sequence"/>
</dbReference>
<evidence type="ECO:0008006" key="3">
    <source>
        <dbReference type="Google" id="ProtNLM"/>
    </source>
</evidence>
<dbReference type="InterPro" id="IPR017483">
    <property type="entry name" value="CHP03034"/>
</dbReference>
<evidence type="ECO:0000313" key="2">
    <source>
        <dbReference type="Proteomes" id="UP000029462"/>
    </source>
</evidence>
<dbReference type="STRING" id="1115515.EV102420_08_02400"/>
<dbReference type="OrthoDB" id="612868at2"/>
<dbReference type="eggNOG" id="COG0739">
    <property type="taxonomic scope" value="Bacteria"/>
</dbReference>
<dbReference type="Pfam" id="PF11692">
    <property type="entry name" value="DUF3289"/>
    <property type="match status" value="1"/>
</dbReference>
<name>A0A090VRM2_PSEVU</name>
<dbReference type="NCBIfam" id="TIGR03034">
    <property type="entry name" value="YPO3983 family protein"/>
    <property type="match status" value="1"/>
</dbReference>